<protein>
    <submittedName>
        <fullName evidence="6 7">AcrR family transcriptional regulator</fullName>
    </submittedName>
</protein>
<dbReference type="PANTHER" id="PTHR30055:SF234">
    <property type="entry name" value="HTH-TYPE TRANSCRIPTIONAL REGULATOR BETI"/>
    <property type="match status" value="1"/>
</dbReference>
<dbReference type="Pfam" id="PF00440">
    <property type="entry name" value="TetR_N"/>
    <property type="match status" value="1"/>
</dbReference>
<name>A0A9X3PUM1_9ACTN</name>
<sequence length="210" mass="22491">MSATPAPIDRRAALKARSRRSILDAAANLMHRSGGTSFSVDELAAAADVSRRTVFNHFDSLEDVVIAVAEEMFGDLMGDIEAQTASPSSEPETVLADLAAIADADRMVPAVASLVRIFGGVDGPPSNRDAVLMQRAMALFTVRISAAMTGRHPDLDPLSLDLVVAAFLGGMLGFVERWRTETGADDTPESRRAWDHYVAKLIDVLREPGS</sequence>
<dbReference type="InterPro" id="IPR001647">
    <property type="entry name" value="HTH_TetR"/>
</dbReference>
<dbReference type="InterPro" id="IPR050109">
    <property type="entry name" value="HTH-type_TetR-like_transc_reg"/>
</dbReference>
<feature type="DNA-binding region" description="H-T-H motif" evidence="4">
    <location>
        <begin position="39"/>
        <end position="58"/>
    </location>
</feature>
<evidence type="ECO:0000313" key="8">
    <source>
        <dbReference type="Proteomes" id="UP001145799"/>
    </source>
</evidence>
<reference evidence="6" key="1">
    <citation type="submission" date="2022-12" db="EMBL/GenBank/DDBJ databases">
        <title>Gycomyces niveus sp.nov., a novel actinomycete isolated from soil in Shouguang.</title>
        <authorList>
            <person name="Yang X."/>
        </authorList>
    </citation>
    <scope>NUCLEOTIDE SEQUENCE</scope>
    <source>
        <strain evidence="6">DSM 44724</strain>
    </source>
</reference>
<evidence type="ECO:0000256" key="2">
    <source>
        <dbReference type="ARBA" id="ARBA00023125"/>
    </source>
</evidence>
<evidence type="ECO:0000256" key="4">
    <source>
        <dbReference type="PROSITE-ProRule" id="PRU00335"/>
    </source>
</evidence>
<evidence type="ECO:0000256" key="1">
    <source>
        <dbReference type="ARBA" id="ARBA00023015"/>
    </source>
</evidence>
<dbReference type="Gene3D" id="1.10.357.10">
    <property type="entry name" value="Tetracycline Repressor, domain 2"/>
    <property type="match status" value="1"/>
</dbReference>
<accession>A0A9X3PUM1</accession>
<evidence type="ECO:0000259" key="5">
    <source>
        <dbReference type="PROSITE" id="PS50977"/>
    </source>
</evidence>
<dbReference type="EMBL" id="JAPZVQ010000007">
    <property type="protein sequence ID" value="MDA1386003.1"/>
    <property type="molecule type" value="Genomic_DNA"/>
</dbReference>
<keyword evidence="1" id="KW-0805">Transcription regulation</keyword>
<evidence type="ECO:0000313" key="6">
    <source>
        <dbReference type="EMBL" id="MDA1386003.1"/>
    </source>
</evidence>
<dbReference type="RefSeq" id="WP_270122468.1">
    <property type="nucleotide sequence ID" value="NZ_BAAAOM010000001.1"/>
</dbReference>
<dbReference type="Proteomes" id="UP001183604">
    <property type="component" value="Unassembled WGS sequence"/>
</dbReference>
<evidence type="ECO:0000313" key="7">
    <source>
        <dbReference type="EMBL" id="MDR7340840.1"/>
    </source>
</evidence>
<dbReference type="GO" id="GO:0000976">
    <property type="term" value="F:transcription cis-regulatory region binding"/>
    <property type="evidence" value="ECO:0007669"/>
    <property type="project" value="TreeGrafter"/>
</dbReference>
<organism evidence="6 8">
    <name type="scientific">Glycomyces lechevalierae</name>
    <dbReference type="NCBI Taxonomy" id="256034"/>
    <lineage>
        <taxon>Bacteria</taxon>
        <taxon>Bacillati</taxon>
        <taxon>Actinomycetota</taxon>
        <taxon>Actinomycetes</taxon>
        <taxon>Glycomycetales</taxon>
        <taxon>Glycomycetaceae</taxon>
        <taxon>Glycomyces</taxon>
    </lineage>
</organism>
<comment type="caution">
    <text evidence="6">The sequence shown here is derived from an EMBL/GenBank/DDBJ whole genome shotgun (WGS) entry which is preliminary data.</text>
</comment>
<keyword evidence="3" id="KW-0804">Transcription</keyword>
<dbReference type="Proteomes" id="UP001145799">
    <property type="component" value="Unassembled WGS sequence"/>
</dbReference>
<dbReference type="SUPFAM" id="SSF46689">
    <property type="entry name" value="Homeodomain-like"/>
    <property type="match status" value="1"/>
</dbReference>
<dbReference type="AlphaFoldDB" id="A0A9X3PUM1"/>
<evidence type="ECO:0000256" key="3">
    <source>
        <dbReference type="ARBA" id="ARBA00023163"/>
    </source>
</evidence>
<evidence type="ECO:0000313" key="9">
    <source>
        <dbReference type="Proteomes" id="UP001183604"/>
    </source>
</evidence>
<dbReference type="PRINTS" id="PR00455">
    <property type="entry name" value="HTHTETR"/>
</dbReference>
<dbReference type="PROSITE" id="PS50977">
    <property type="entry name" value="HTH_TETR_2"/>
    <property type="match status" value="1"/>
</dbReference>
<dbReference type="PANTHER" id="PTHR30055">
    <property type="entry name" value="HTH-TYPE TRANSCRIPTIONAL REGULATOR RUTR"/>
    <property type="match status" value="1"/>
</dbReference>
<gene>
    <name evidence="7" type="ORF">J2S69_004559</name>
    <name evidence="6" type="ORF">O2L01_13500</name>
</gene>
<dbReference type="EMBL" id="JAVDYD010000001">
    <property type="protein sequence ID" value="MDR7340840.1"/>
    <property type="molecule type" value="Genomic_DNA"/>
</dbReference>
<keyword evidence="2 4" id="KW-0238">DNA-binding</keyword>
<proteinExistence type="predicted"/>
<dbReference type="GO" id="GO:0003700">
    <property type="term" value="F:DNA-binding transcription factor activity"/>
    <property type="evidence" value="ECO:0007669"/>
    <property type="project" value="TreeGrafter"/>
</dbReference>
<feature type="domain" description="HTH tetR-type" evidence="5">
    <location>
        <begin position="16"/>
        <end position="76"/>
    </location>
</feature>
<keyword evidence="9" id="KW-1185">Reference proteome</keyword>
<dbReference type="InterPro" id="IPR009057">
    <property type="entry name" value="Homeodomain-like_sf"/>
</dbReference>
<reference evidence="7 9" key="2">
    <citation type="submission" date="2023-07" db="EMBL/GenBank/DDBJ databases">
        <title>Sequencing the genomes of 1000 actinobacteria strains.</title>
        <authorList>
            <person name="Klenk H.-P."/>
        </authorList>
    </citation>
    <scope>NUCLEOTIDE SEQUENCE [LARGE SCALE GENOMIC DNA]</scope>
    <source>
        <strain evidence="7 9">DSM 44724</strain>
    </source>
</reference>